<sequence length="409" mass="46432">MEFLFIYLLKGSIGISLIVLFYKVLIEDLTFFSLGRITVLTLLVAAVVLPLLSFDFQFLGTSTLIPLNSSLTWLEGQANGVIPVEDSSTFDWKIIPFIIFLIGVLYRLLQLFSGILSTLLLIASSKKVVVGKMTLVINSQFIPASFFNYIMLPEYSERDEEINQILIHESVHVQQGHTWDVLFLQLIKAVFWFNPAIYLLEKQLREIHEFQADRAVTTNYSTIAYSRLLVKQLSKDCGLQFMNNFNQFQTKKRIMMMNKTKSKSNQKMRFFLGLPLLVLMVGLFSCDLAMSQTDLMGVWKGTEFQFEQTEGPDMTAMIEGGRALHEGGRLILNEDGNFEIFAGQGDMNGSGTWRFNEGQGMLILTMNGDEETKYSIVSLSDEELVTKHEVEFESPMGKLAGIITLTYIR</sequence>
<feature type="transmembrane region" description="Helical" evidence="1">
    <location>
        <begin position="37"/>
        <end position="59"/>
    </location>
</feature>
<feature type="transmembrane region" description="Helical" evidence="1">
    <location>
        <begin position="94"/>
        <end position="123"/>
    </location>
</feature>
<feature type="transmembrane region" description="Helical" evidence="1">
    <location>
        <begin position="6"/>
        <end position="25"/>
    </location>
</feature>
<keyword evidence="1" id="KW-0812">Transmembrane</keyword>
<evidence type="ECO:0000313" key="4">
    <source>
        <dbReference type="EMBL" id="SIN71112.1"/>
    </source>
</evidence>
<dbReference type="Pfam" id="PF05569">
    <property type="entry name" value="Peptidase_M56"/>
    <property type="match status" value="1"/>
</dbReference>
<reference evidence="5" key="1">
    <citation type="submission" date="2016-11" db="EMBL/GenBank/DDBJ databases">
        <authorList>
            <person name="Varghese N."/>
            <person name="Submissions S."/>
        </authorList>
    </citation>
    <scope>NUCLEOTIDE SEQUENCE [LARGE SCALE GENOMIC DNA]</scope>
    <source>
        <strain evidence="5">DSM 15292</strain>
    </source>
</reference>
<evidence type="ECO:0000259" key="2">
    <source>
        <dbReference type="Pfam" id="PF05569"/>
    </source>
</evidence>
<name>A0A1N6DK00_9BACT</name>
<feature type="domain" description="Lipocalin-like" evidence="3">
    <location>
        <begin position="295"/>
        <end position="385"/>
    </location>
</feature>
<gene>
    <name evidence="4" type="ORF">SAMN05444394_1033</name>
</gene>
<evidence type="ECO:0000313" key="5">
    <source>
        <dbReference type="Proteomes" id="UP000185221"/>
    </source>
</evidence>
<dbReference type="EMBL" id="FSRC01000001">
    <property type="protein sequence ID" value="SIN71112.1"/>
    <property type="molecule type" value="Genomic_DNA"/>
</dbReference>
<keyword evidence="1" id="KW-1133">Transmembrane helix</keyword>
<evidence type="ECO:0000259" key="3">
    <source>
        <dbReference type="Pfam" id="PF13648"/>
    </source>
</evidence>
<dbReference type="PANTHER" id="PTHR34978">
    <property type="entry name" value="POSSIBLE SENSOR-TRANSDUCER PROTEIN BLAR"/>
    <property type="match status" value="1"/>
</dbReference>
<accession>A0A1N6DK00</accession>
<dbReference type="InterPro" id="IPR008756">
    <property type="entry name" value="Peptidase_M56"/>
</dbReference>
<dbReference type="RefSeq" id="WP_074223730.1">
    <property type="nucleotide sequence ID" value="NZ_FSRC01000001.1"/>
</dbReference>
<dbReference type="PANTHER" id="PTHR34978:SF3">
    <property type="entry name" value="SLR0241 PROTEIN"/>
    <property type="match status" value="1"/>
</dbReference>
<dbReference type="InterPro" id="IPR052173">
    <property type="entry name" value="Beta-lactam_resp_regulator"/>
</dbReference>
<dbReference type="InterPro" id="IPR024311">
    <property type="entry name" value="Lipocalin-like"/>
</dbReference>
<feature type="transmembrane region" description="Helical" evidence="1">
    <location>
        <begin position="270"/>
        <end position="290"/>
    </location>
</feature>
<dbReference type="CDD" id="cd07341">
    <property type="entry name" value="M56_BlaR1_MecR1_like"/>
    <property type="match status" value="1"/>
</dbReference>
<proteinExistence type="predicted"/>
<feature type="transmembrane region" description="Helical" evidence="1">
    <location>
        <begin position="182"/>
        <end position="200"/>
    </location>
</feature>
<evidence type="ECO:0000256" key="1">
    <source>
        <dbReference type="SAM" id="Phobius"/>
    </source>
</evidence>
<dbReference type="Pfam" id="PF13648">
    <property type="entry name" value="Lipocalin_4"/>
    <property type="match status" value="1"/>
</dbReference>
<dbReference type="STRING" id="226505.SAMN05444394_1033"/>
<feature type="transmembrane region" description="Helical" evidence="1">
    <location>
        <begin position="135"/>
        <end position="152"/>
    </location>
</feature>
<protein>
    <submittedName>
        <fullName evidence="4">Lipocalin-like domain-containing protein</fullName>
    </submittedName>
</protein>
<feature type="domain" description="Peptidase M56" evidence="2">
    <location>
        <begin position="134"/>
        <end position="257"/>
    </location>
</feature>
<dbReference type="Proteomes" id="UP000185221">
    <property type="component" value="Unassembled WGS sequence"/>
</dbReference>
<keyword evidence="5" id="KW-1185">Reference proteome</keyword>
<keyword evidence="1" id="KW-0472">Membrane</keyword>
<dbReference type="OrthoDB" id="820403at2"/>
<organism evidence="4 5">
    <name type="scientific">Algoriphagus halophilus</name>
    <dbReference type="NCBI Taxonomy" id="226505"/>
    <lineage>
        <taxon>Bacteria</taxon>
        <taxon>Pseudomonadati</taxon>
        <taxon>Bacteroidota</taxon>
        <taxon>Cytophagia</taxon>
        <taxon>Cytophagales</taxon>
        <taxon>Cyclobacteriaceae</taxon>
        <taxon>Algoriphagus</taxon>
    </lineage>
</organism>
<dbReference type="AlphaFoldDB" id="A0A1N6DK00"/>